<gene>
    <name evidence="2" type="ORF">MPNT_160021</name>
</gene>
<evidence type="ECO:0000313" key="3">
    <source>
        <dbReference type="Proteomes" id="UP000663859"/>
    </source>
</evidence>
<dbReference type="AlphaFoldDB" id="A0A8J2BNN7"/>
<reference evidence="2" key="1">
    <citation type="submission" date="2021-02" db="EMBL/GenBank/DDBJ databases">
        <authorList>
            <person name="Cremers G."/>
            <person name="Picone N."/>
        </authorList>
    </citation>
    <scope>NUCLEOTIDE SEQUENCE</scope>
    <source>
        <strain evidence="2">PQ17</strain>
    </source>
</reference>
<dbReference type="Proteomes" id="UP000663859">
    <property type="component" value="Unassembled WGS sequence"/>
</dbReference>
<evidence type="ECO:0000313" key="2">
    <source>
        <dbReference type="EMBL" id="CAF0694342.1"/>
    </source>
</evidence>
<comment type="caution">
    <text evidence="2">The sequence shown here is derived from an EMBL/GenBank/DDBJ whole genome shotgun (WGS) entry which is preliminary data.</text>
</comment>
<proteinExistence type="predicted"/>
<organism evidence="2 3">
    <name type="scientific">Candidatus Methylacidithermus pantelleriae</name>
    <dbReference type="NCBI Taxonomy" id="2744239"/>
    <lineage>
        <taxon>Bacteria</taxon>
        <taxon>Pseudomonadati</taxon>
        <taxon>Verrucomicrobiota</taxon>
        <taxon>Methylacidiphilae</taxon>
        <taxon>Methylacidiphilales</taxon>
        <taxon>Methylacidiphilaceae</taxon>
        <taxon>Candidatus Methylacidithermus</taxon>
    </lineage>
</organism>
<name>A0A8J2BNN7_9BACT</name>
<dbReference type="EMBL" id="CAJNOB010000008">
    <property type="protein sequence ID" value="CAF0694342.1"/>
    <property type="molecule type" value="Genomic_DNA"/>
</dbReference>
<protein>
    <submittedName>
        <fullName evidence="2">Uncharacterized protein</fullName>
    </submittedName>
</protein>
<feature type="region of interest" description="Disordered" evidence="1">
    <location>
        <begin position="93"/>
        <end position="113"/>
    </location>
</feature>
<dbReference type="PROSITE" id="PS51257">
    <property type="entry name" value="PROKAR_LIPOPROTEIN"/>
    <property type="match status" value="1"/>
</dbReference>
<sequence>MPKPSHLCTIAWAFSCGVLQRLIAQGIAWFLGFSLRTVAAGSTGEPYRIGRHQHLPPNEWNRMVCQEENNPGHGCNWAGAWTKVGASGDLPLASRPSSAGEVHRGDRNPRGNRRALGELLTNGGSFFGIKFDYHPARAPGTSEKGKKNGSQRYIGYVLKRLGKPI</sequence>
<accession>A0A8J2BNN7</accession>
<keyword evidence="3" id="KW-1185">Reference proteome</keyword>
<evidence type="ECO:0000256" key="1">
    <source>
        <dbReference type="SAM" id="MobiDB-lite"/>
    </source>
</evidence>